<dbReference type="InterPro" id="IPR033856">
    <property type="entry name" value="Trp_halogen"/>
</dbReference>
<dbReference type="PANTHER" id="PTHR43747">
    <property type="entry name" value="FAD-BINDING PROTEIN"/>
    <property type="match status" value="1"/>
</dbReference>
<feature type="binding site" evidence="2">
    <location>
        <begin position="17"/>
        <end position="20"/>
    </location>
    <ligand>
        <name>FAD</name>
        <dbReference type="ChEBI" id="CHEBI:57692"/>
    </ligand>
</feature>
<dbReference type="InterPro" id="IPR006905">
    <property type="entry name" value="Flavin_halogenase"/>
</dbReference>
<accession>A0A437JVZ8</accession>
<dbReference type="GO" id="GO:0004497">
    <property type="term" value="F:monooxygenase activity"/>
    <property type="evidence" value="ECO:0007669"/>
    <property type="project" value="InterPro"/>
</dbReference>
<proteinExistence type="predicted"/>
<feature type="binding site" evidence="2">
    <location>
        <position position="82"/>
    </location>
    <ligand>
        <name>7-chloro-L-tryptophan</name>
        <dbReference type="ChEBI" id="CHEBI:58713"/>
    </ligand>
</feature>
<evidence type="ECO:0000313" key="3">
    <source>
        <dbReference type="EMBL" id="RVT51521.1"/>
    </source>
</evidence>
<keyword evidence="2" id="KW-0285">Flavoprotein</keyword>
<dbReference type="PANTHER" id="PTHR43747:SF4">
    <property type="entry name" value="FLAVIN-DEPENDENT TRYPTOPHAN HALOGENASE"/>
    <property type="match status" value="1"/>
</dbReference>
<gene>
    <name evidence="3" type="ORF">ENE75_11910</name>
</gene>
<feature type="active site" evidence="1">
    <location>
        <position position="82"/>
    </location>
</feature>
<dbReference type="InterPro" id="IPR036188">
    <property type="entry name" value="FAD/NAD-bd_sf"/>
</dbReference>
<dbReference type="FunFam" id="3.50.50.60:FF:000280">
    <property type="entry name" value="Tryptophan halogenase"/>
    <property type="match status" value="1"/>
</dbReference>
<comment type="caution">
    <text evidence="3">The sequence shown here is derived from an EMBL/GenBank/DDBJ whole genome shotgun (WGS) entry which is preliminary data.</text>
</comment>
<protein>
    <submittedName>
        <fullName evidence="3">Tryptophan 7-halogenase</fullName>
    </submittedName>
</protein>
<keyword evidence="2" id="KW-0547">Nucleotide-binding</keyword>
<keyword evidence="4" id="KW-1185">Reference proteome</keyword>
<dbReference type="Gene3D" id="3.50.50.60">
    <property type="entry name" value="FAD/NAD(P)-binding domain"/>
    <property type="match status" value="1"/>
</dbReference>
<dbReference type="OrthoDB" id="8868802at2"/>
<feature type="binding site" evidence="2">
    <location>
        <position position="338"/>
    </location>
    <ligand>
        <name>FAD</name>
        <dbReference type="ChEBI" id="CHEBI:57692"/>
    </ligand>
</feature>
<evidence type="ECO:0000313" key="4">
    <source>
        <dbReference type="Proteomes" id="UP000288178"/>
    </source>
</evidence>
<name>A0A437JVZ8_9BURK</name>
<organism evidence="3 4">
    <name type="scientific">Rubrivivax albus</name>
    <dbReference type="NCBI Taxonomy" id="2499835"/>
    <lineage>
        <taxon>Bacteria</taxon>
        <taxon>Pseudomonadati</taxon>
        <taxon>Pseudomonadota</taxon>
        <taxon>Betaproteobacteria</taxon>
        <taxon>Burkholderiales</taxon>
        <taxon>Sphaerotilaceae</taxon>
        <taxon>Rubrivivax</taxon>
    </lineage>
</organism>
<dbReference type="EMBL" id="SACT01000003">
    <property type="protein sequence ID" value="RVT51521.1"/>
    <property type="molecule type" value="Genomic_DNA"/>
</dbReference>
<dbReference type="Pfam" id="PF04820">
    <property type="entry name" value="Trp_halogenase"/>
    <property type="match status" value="1"/>
</dbReference>
<dbReference type="InterPro" id="IPR050816">
    <property type="entry name" value="Flavin-dep_Halogenase_NPB"/>
</dbReference>
<dbReference type="RefSeq" id="WP_128198522.1">
    <property type="nucleotide sequence ID" value="NZ_SACT01000003.1"/>
</dbReference>
<reference evidence="3 4" key="1">
    <citation type="submission" date="2019-01" db="EMBL/GenBank/DDBJ databases">
        <authorList>
            <person name="Chen W.-M."/>
        </authorList>
    </citation>
    <scope>NUCLEOTIDE SEQUENCE [LARGE SCALE GENOMIC DNA]</scope>
    <source>
        <strain evidence="3 4">ICH-3</strain>
    </source>
</reference>
<dbReference type="Proteomes" id="UP000288178">
    <property type="component" value="Unassembled WGS sequence"/>
</dbReference>
<dbReference type="PIRSF" id="PIRSF011396">
    <property type="entry name" value="Trp_halogenase"/>
    <property type="match status" value="1"/>
</dbReference>
<dbReference type="AlphaFoldDB" id="A0A437JVZ8"/>
<sequence>MNPNTQAPLQRVVIAGGGTAGWMTAAALSKVLRGRIAVTLVESEEIGTVGVGEATIPMIQLFNRVLEIDEDEFIRETRGSFKLGIEFVNWGRLGARYMHAFGRFGQDLWTVPFYQYWLKQHLAGDAPPLGDFAITHRAAYRNRFMRPPGDVQNSPLNDIAYAYHFDAGLYAAYLRRQAEARGVVREEGRIAEVAVDPGRGHVTALTLTDGRRIEGDLFIDCTGFRALLIEQTLKAGWEDWTHWLPCDRAIAVPCSSASPFTPYTRSTAHRAGWQWRIPLQHRTGNGHVFCSAHVSEDEATAVLLANLDGEALAEPRTLRFATGMRRHCWQGNVVAIGLSSGFLEPLESTSIHLIQTAIARLIDFFPAQRFSAVDIDEYNRLSRFEYERIRDFIILHYHLNERTDSPFWTACREMAVPETLQAKLMLFRTHGRILRENNELFSEVAWLQVMLGQGLVPEGYHPLVDSLDGAEVARYLQEVHALIGRCAEAMPDHAQFIGQHCRAPAN</sequence>
<feature type="binding site" evidence="2">
    <location>
        <position position="347"/>
    </location>
    <ligand>
        <name>L-tryptophan</name>
        <dbReference type="ChEBI" id="CHEBI:57912"/>
    </ligand>
</feature>
<evidence type="ECO:0000256" key="1">
    <source>
        <dbReference type="PIRSR" id="PIRSR011396-1"/>
    </source>
</evidence>
<dbReference type="SUPFAM" id="SSF51905">
    <property type="entry name" value="FAD/NAD(P)-binding domain"/>
    <property type="match status" value="1"/>
</dbReference>
<keyword evidence="2" id="KW-0274">FAD</keyword>
<dbReference type="GO" id="GO:0000166">
    <property type="term" value="F:nucleotide binding"/>
    <property type="evidence" value="ECO:0007669"/>
    <property type="project" value="UniProtKB-KW"/>
</dbReference>
<feature type="binding site" evidence="2">
    <location>
        <position position="351"/>
    </location>
    <ligand>
        <name>FAD</name>
        <dbReference type="ChEBI" id="CHEBI:57692"/>
    </ligand>
</feature>
<evidence type="ECO:0000256" key="2">
    <source>
        <dbReference type="PIRSR" id="PIRSR011396-2"/>
    </source>
</evidence>